<evidence type="ECO:0000313" key="9">
    <source>
        <dbReference type="Proteomes" id="UP000759131"/>
    </source>
</evidence>
<name>A0A7R9LA37_9ACAR</name>
<dbReference type="GO" id="GO:0005576">
    <property type="term" value="C:extracellular region"/>
    <property type="evidence" value="ECO:0007669"/>
    <property type="project" value="UniProtKB-SubCell"/>
</dbReference>
<dbReference type="InterPro" id="IPR036116">
    <property type="entry name" value="FN3_sf"/>
</dbReference>
<evidence type="ECO:0000256" key="1">
    <source>
        <dbReference type="ARBA" id="ARBA00004613"/>
    </source>
</evidence>
<evidence type="ECO:0000256" key="5">
    <source>
        <dbReference type="ARBA" id="ARBA00023180"/>
    </source>
</evidence>
<dbReference type="Pfam" id="PF19433">
    <property type="entry name" value="NDNF_C"/>
    <property type="match status" value="1"/>
</dbReference>
<dbReference type="PANTHER" id="PTHR14619">
    <property type="entry name" value="NEURON-DERIVED NEUROTROPHIC FACTOR"/>
    <property type="match status" value="1"/>
</dbReference>
<feature type="domain" description="Fibronectin type-III" evidence="7">
    <location>
        <begin position="50"/>
        <end position="184"/>
    </location>
</feature>
<dbReference type="SUPFAM" id="SSF49265">
    <property type="entry name" value="Fibronectin type III"/>
    <property type="match status" value="1"/>
</dbReference>
<keyword evidence="5" id="KW-0325">Glycoprotein</keyword>
<evidence type="ECO:0000256" key="6">
    <source>
        <dbReference type="ARBA" id="ARBA00024096"/>
    </source>
</evidence>
<dbReference type="InterPro" id="IPR055271">
    <property type="entry name" value="NDNF_Fn(III)_1"/>
</dbReference>
<gene>
    <name evidence="8" type="ORF">OSB1V03_LOCUS17156</name>
</gene>
<proteinExistence type="predicted"/>
<dbReference type="InterPro" id="IPR003961">
    <property type="entry name" value="FN3_dom"/>
</dbReference>
<accession>A0A7R9LA37</accession>
<dbReference type="Proteomes" id="UP000759131">
    <property type="component" value="Unassembled WGS sequence"/>
</dbReference>
<evidence type="ECO:0000259" key="7">
    <source>
        <dbReference type="SMART" id="SM00060"/>
    </source>
</evidence>
<keyword evidence="4" id="KW-0677">Repeat</keyword>
<dbReference type="OrthoDB" id="9872501at2759"/>
<evidence type="ECO:0000256" key="4">
    <source>
        <dbReference type="ARBA" id="ARBA00022737"/>
    </source>
</evidence>
<evidence type="ECO:0000313" key="8">
    <source>
        <dbReference type="EMBL" id="CAD7637880.1"/>
    </source>
</evidence>
<comment type="subcellular location">
    <subcellularLocation>
        <location evidence="1">Secreted</location>
    </subcellularLocation>
</comment>
<keyword evidence="9" id="KW-1185">Reference proteome</keyword>
<dbReference type="InterPro" id="IPR045805">
    <property type="entry name" value="NDNF_C"/>
</dbReference>
<organism evidence="8">
    <name type="scientific">Medioppia subpectinata</name>
    <dbReference type="NCBI Taxonomy" id="1979941"/>
    <lineage>
        <taxon>Eukaryota</taxon>
        <taxon>Metazoa</taxon>
        <taxon>Ecdysozoa</taxon>
        <taxon>Arthropoda</taxon>
        <taxon>Chelicerata</taxon>
        <taxon>Arachnida</taxon>
        <taxon>Acari</taxon>
        <taxon>Acariformes</taxon>
        <taxon>Sarcoptiformes</taxon>
        <taxon>Oribatida</taxon>
        <taxon>Brachypylina</taxon>
        <taxon>Oppioidea</taxon>
        <taxon>Oppiidae</taxon>
        <taxon>Medioppia</taxon>
    </lineage>
</organism>
<dbReference type="SMART" id="SM00060">
    <property type="entry name" value="FN3"/>
    <property type="match status" value="2"/>
</dbReference>
<dbReference type="InterPro" id="IPR019326">
    <property type="entry name" value="NDNF"/>
</dbReference>
<protein>
    <recommendedName>
        <fullName evidence="6">Protein NDNF</fullName>
    </recommendedName>
</protein>
<feature type="domain" description="Fibronectin type-III" evidence="7">
    <location>
        <begin position="338"/>
        <end position="468"/>
    </location>
</feature>
<sequence length="484" mass="54899">MFLTSYTGSDRHTYSNISSPPGLYVLDFNSLGKDVSVKIYVSQYYPYPLLPNEPDIHVVSVRSDEVVISWPPSPSEAIATIDYCVSIGTNKKWADNCLLDTYLKEEESYELDLLPSEAITSFSYWWVRTVKNMLRQSRLKSMADHSVRVECIGKQTAHTLRRLDNRRHNQYFIDVYARNTVTNSTSMYRTVNVTLINTEPIVVSDDQNIVIKLNQTNNFTQILHYKTLGGDGGTDTTVDKLWLFLQTCTGFGPIRMTGTAVTSANPNVTTNTAINRTLFTQNIFSLKTLEFNVNDGRRKTTIDHKNQSLIVFAISSGANTDRTAVFTLSKRHNRFLYPLLPEDTKLKVMATLTDCRSVTLAWNASPDDKVQYCIYVREANHHHTSSSNVIAPVDNACVDQGLTIGSEANNNDIDSDDTNDSLRKVLCKRYHKSSKRRFNNKIIQSVRGLSSGQTYVFLVMITKYRGKTLAYEQVWATTRPKYQC</sequence>
<dbReference type="PANTHER" id="PTHR14619:SF3">
    <property type="entry name" value="PROTEIN NDNF"/>
    <property type="match status" value="1"/>
</dbReference>
<dbReference type="EMBL" id="OC874767">
    <property type="protein sequence ID" value="CAD7637880.1"/>
    <property type="molecule type" value="Genomic_DNA"/>
</dbReference>
<dbReference type="EMBL" id="CAJPIZ010020192">
    <property type="protein sequence ID" value="CAG2117203.1"/>
    <property type="molecule type" value="Genomic_DNA"/>
</dbReference>
<evidence type="ECO:0000256" key="3">
    <source>
        <dbReference type="ARBA" id="ARBA00022729"/>
    </source>
</evidence>
<keyword evidence="3" id="KW-0732">Signal</keyword>
<dbReference type="AlphaFoldDB" id="A0A7R9LA37"/>
<evidence type="ECO:0000256" key="2">
    <source>
        <dbReference type="ARBA" id="ARBA00022525"/>
    </source>
</evidence>
<keyword evidence="2" id="KW-0964">Secreted</keyword>
<dbReference type="Pfam" id="PF10179">
    <property type="entry name" value="NDNF"/>
    <property type="match status" value="1"/>
</dbReference>
<reference evidence="8" key="1">
    <citation type="submission" date="2020-11" db="EMBL/GenBank/DDBJ databases">
        <authorList>
            <person name="Tran Van P."/>
        </authorList>
    </citation>
    <scope>NUCLEOTIDE SEQUENCE</scope>
</reference>